<dbReference type="Pfam" id="PF16757">
    <property type="entry name" value="Fucosidase_C"/>
    <property type="match status" value="1"/>
</dbReference>
<evidence type="ECO:0000256" key="3">
    <source>
        <dbReference type="ARBA" id="ARBA00012662"/>
    </source>
</evidence>
<dbReference type="PRINTS" id="PR00741">
    <property type="entry name" value="GLHYDRLASE29"/>
</dbReference>
<evidence type="ECO:0000313" key="9">
    <source>
        <dbReference type="EMBL" id="KAH9373021.1"/>
    </source>
</evidence>
<dbReference type="VEuPathDB" id="VectorBase:HLOH_051579"/>
<comment type="similarity">
    <text evidence="2">Belongs to the glycosyl hydrolase 29 family.</text>
</comment>
<feature type="domain" description="Glycoside hydrolase family 29 N-terminal" evidence="7">
    <location>
        <begin position="1"/>
        <end position="212"/>
    </location>
</feature>
<dbReference type="SMART" id="SM00812">
    <property type="entry name" value="Alpha_L_fucos"/>
    <property type="match status" value="1"/>
</dbReference>
<evidence type="ECO:0000256" key="1">
    <source>
        <dbReference type="ARBA" id="ARBA00004071"/>
    </source>
</evidence>
<name>A0A9J6GC44_HAELO</name>
<feature type="domain" description="Alpha-L-fucosidase C-terminal" evidence="8">
    <location>
        <begin position="224"/>
        <end position="309"/>
    </location>
</feature>
<dbReference type="InterPro" id="IPR000933">
    <property type="entry name" value="Glyco_hydro_29"/>
</dbReference>
<comment type="caution">
    <text evidence="9">The sequence shown here is derived from an EMBL/GenBank/DDBJ whole genome shotgun (WGS) entry which is preliminary data.</text>
</comment>
<reference evidence="9 10" key="1">
    <citation type="journal article" date="2020" name="Cell">
        <title>Large-Scale Comparative Analyses of Tick Genomes Elucidate Their Genetic Diversity and Vector Capacities.</title>
        <authorList>
            <consortium name="Tick Genome and Microbiome Consortium (TIGMIC)"/>
            <person name="Jia N."/>
            <person name="Wang J."/>
            <person name="Shi W."/>
            <person name="Du L."/>
            <person name="Sun Y."/>
            <person name="Zhan W."/>
            <person name="Jiang J.F."/>
            <person name="Wang Q."/>
            <person name="Zhang B."/>
            <person name="Ji P."/>
            <person name="Bell-Sakyi L."/>
            <person name="Cui X.M."/>
            <person name="Yuan T.T."/>
            <person name="Jiang B.G."/>
            <person name="Yang W.F."/>
            <person name="Lam T.T."/>
            <person name="Chang Q.C."/>
            <person name="Ding S.J."/>
            <person name="Wang X.J."/>
            <person name="Zhu J.G."/>
            <person name="Ruan X.D."/>
            <person name="Zhao L."/>
            <person name="Wei J.T."/>
            <person name="Ye R.Z."/>
            <person name="Que T.C."/>
            <person name="Du C.H."/>
            <person name="Zhou Y.H."/>
            <person name="Cheng J.X."/>
            <person name="Dai P.F."/>
            <person name="Guo W.B."/>
            <person name="Han X.H."/>
            <person name="Huang E.J."/>
            <person name="Li L.F."/>
            <person name="Wei W."/>
            <person name="Gao Y.C."/>
            <person name="Liu J.Z."/>
            <person name="Shao H.Z."/>
            <person name="Wang X."/>
            <person name="Wang C.C."/>
            <person name="Yang T.C."/>
            <person name="Huo Q.B."/>
            <person name="Li W."/>
            <person name="Chen H.Y."/>
            <person name="Chen S.E."/>
            <person name="Zhou L.G."/>
            <person name="Ni X.B."/>
            <person name="Tian J.H."/>
            <person name="Sheng Y."/>
            <person name="Liu T."/>
            <person name="Pan Y.S."/>
            <person name="Xia L.Y."/>
            <person name="Li J."/>
            <person name="Zhao F."/>
            <person name="Cao W.C."/>
        </authorList>
    </citation>
    <scope>NUCLEOTIDE SEQUENCE [LARGE SCALE GENOMIC DNA]</scope>
    <source>
        <strain evidence="9">HaeL-2018</strain>
    </source>
</reference>
<dbReference type="SUPFAM" id="SSF51445">
    <property type="entry name" value="(Trans)glycosidases"/>
    <property type="match status" value="1"/>
</dbReference>
<dbReference type="AlphaFoldDB" id="A0A9J6GC44"/>
<dbReference type="GO" id="GO:0016139">
    <property type="term" value="P:glycoside catabolic process"/>
    <property type="evidence" value="ECO:0007669"/>
    <property type="project" value="TreeGrafter"/>
</dbReference>
<dbReference type="InterPro" id="IPR016286">
    <property type="entry name" value="FUC_metazoa-typ"/>
</dbReference>
<dbReference type="GO" id="GO:0006004">
    <property type="term" value="P:fucose metabolic process"/>
    <property type="evidence" value="ECO:0007669"/>
    <property type="project" value="InterPro"/>
</dbReference>
<dbReference type="Proteomes" id="UP000821853">
    <property type="component" value="Chromosome 4"/>
</dbReference>
<dbReference type="EC" id="3.2.1.51" evidence="3"/>
<keyword evidence="5" id="KW-0378">Hydrolase</keyword>
<evidence type="ECO:0000259" key="8">
    <source>
        <dbReference type="Pfam" id="PF16757"/>
    </source>
</evidence>
<dbReference type="Gene3D" id="3.20.20.80">
    <property type="entry name" value="Glycosidases"/>
    <property type="match status" value="1"/>
</dbReference>
<evidence type="ECO:0000256" key="6">
    <source>
        <dbReference type="ARBA" id="ARBA00023295"/>
    </source>
</evidence>
<sequence length="312" mass="35278">MDVGPHRDLVGELRDALRRKGGMRFGVEHSMMDKFHPLYIADKASGWATAEFPRAKCTPELVELVERYHPDIIWSQGDEEAPSTYWNSTSFLAWLYNDSPVRSDVVVNDRWGGDVALQHGDFISCESTCQQVPMGSKALKPLSIDRNSFGYRREAKISDYRTVFEIITELVTTVSRNGNLVLGVSATKDGIIPQVFQERLEQLGTWLKVNGEAVYGSKAWKYHKDASNPNVRYTAKGNIVYVFMLRWPKNRVLYLQSLKVSSEGHVTLLGRPNERLQCSRDLITGTLISLPSLTPDELPTPWAWVLKVEGAF</sequence>
<gene>
    <name evidence="9" type="ORF">HPB48_003399</name>
</gene>
<dbReference type="InterPro" id="IPR031919">
    <property type="entry name" value="Fucosidase_C"/>
</dbReference>
<dbReference type="Pfam" id="PF01120">
    <property type="entry name" value="Alpha_L_fucos"/>
    <property type="match status" value="1"/>
</dbReference>
<dbReference type="PANTHER" id="PTHR10030">
    <property type="entry name" value="ALPHA-L-FUCOSIDASE"/>
    <property type="match status" value="1"/>
</dbReference>
<dbReference type="InterPro" id="IPR013780">
    <property type="entry name" value="Glyco_hydro_b"/>
</dbReference>
<evidence type="ECO:0000256" key="5">
    <source>
        <dbReference type="ARBA" id="ARBA00022801"/>
    </source>
</evidence>
<organism evidence="9 10">
    <name type="scientific">Haemaphysalis longicornis</name>
    <name type="common">Bush tick</name>
    <dbReference type="NCBI Taxonomy" id="44386"/>
    <lineage>
        <taxon>Eukaryota</taxon>
        <taxon>Metazoa</taxon>
        <taxon>Ecdysozoa</taxon>
        <taxon>Arthropoda</taxon>
        <taxon>Chelicerata</taxon>
        <taxon>Arachnida</taxon>
        <taxon>Acari</taxon>
        <taxon>Parasitiformes</taxon>
        <taxon>Ixodida</taxon>
        <taxon>Ixodoidea</taxon>
        <taxon>Ixodidae</taxon>
        <taxon>Haemaphysalinae</taxon>
        <taxon>Haemaphysalis</taxon>
    </lineage>
</organism>
<keyword evidence="10" id="KW-1185">Reference proteome</keyword>
<evidence type="ECO:0000313" key="10">
    <source>
        <dbReference type="Proteomes" id="UP000821853"/>
    </source>
</evidence>
<evidence type="ECO:0000256" key="4">
    <source>
        <dbReference type="ARBA" id="ARBA00022729"/>
    </source>
</evidence>
<dbReference type="EMBL" id="JABSTR010000006">
    <property type="protein sequence ID" value="KAH9373021.1"/>
    <property type="molecule type" value="Genomic_DNA"/>
</dbReference>
<dbReference type="InterPro" id="IPR017853">
    <property type="entry name" value="GH"/>
</dbReference>
<dbReference type="Gene3D" id="2.60.40.1180">
    <property type="entry name" value="Golgi alpha-mannosidase II"/>
    <property type="match status" value="1"/>
</dbReference>
<dbReference type="InterPro" id="IPR057739">
    <property type="entry name" value="Glyco_hydro_29_N"/>
</dbReference>
<dbReference type="GO" id="GO:0005764">
    <property type="term" value="C:lysosome"/>
    <property type="evidence" value="ECO:0007669"/>
    <property type="project" value="TreeGrafter"/>
</dbReference>
<evidence type="ECO:0000256" key="2">
    <source>
        <dbReference type="ARBA" id="ARBA00007951"/>
    </source>
</evidence>
<evidence type="ECO:0000259" key="7">
    <source>
        <dbReference type="Pfam" id="PF01120"/>
    </source>
</evidence>
<proteinExistence type="inferred from homology"/>
<protein>
    <recommendedName>
        <fullName evidence="3">alpha-L-fucosidase</fullName>
        <ecNumber evidence="3">3.2.1.51</ecNumber>
    </recommendedName>
</protein>
<dbReference type="OrthoDB" id="6039950at2759"/>
<keyword evidence="4" id="KW-0732">Signal</keyword>
<comment type="function">
    <text evidence="1">Alpha-L-fucosidase is responsible for hydrolyzing the alpha-1,6-linked fucose joined to the reducing-end N-acetylglucosamine of the carbohydrate moieties of glycoproteins.</text>
</comment>
<keyword evidence="6" id="KW-0326">Glycosidase</keyword>
<dbReference type="PANTHER" id="PTHR10030:SF37">
    <property type="entry name" value="ALPHA-L-FUCOSIDASE-RELATED"/>
    <property type="match status" value="1"/>
</dbReference>
<dbReference type="GO" id="GO:0004560">
    <property type="term" value="F:alpha-L-fucosidase activity"/>
    <property type="evidence" value="ECO:0007669"/>
    <property type="project" value="UniProtKB-EC"/>
</dbReference>
<accession>A0A9J6GC44</accession>